<dbReference type="Proteomes" id="UP000636709">
    <property type="component" value="Unassembled WGS sequence"/>
</dbReference>
<dbReference type="AlphaFoldDB" id="A0A835AR04"/>
<sequence length="99" mass="11340">MIAWWQLNRRPTLSSSWTYFKLQLGNFGSFGMLSFLMQHKEVFIDGSVGPKNSFSSNLGDLERISAFFLSNGLRHFCKYNVALLSYSLSPPFCLYIISL</sequence>
<keyword evidence="2" id="KW-1185">Reference proteome</keyword>
<organism evidence="1 2">
    <name type="scientific">Digitaria exilis</name>
    <dbReference type="NCBI Taxonomy" id="1010633"/>
    <lineage>
        <taxon>Eukaryota</taxon>
        <taxon>Viridiplantae</taxon>
        <taxon>Streptophyta</taxon>
        <taxon>Embryophyta</taxon>
        <taxon>Tracheophyta</taxon>
        <taxon>Spermatophyta</taxon>
        <taxon>Magnoliopsida</taxon>
        <taxon>Liliopsida</taxon>
        <taxon>Poales</taxon>
        <taxon>Poaceae</taxon>
        <taxon>PACMAD clade</taxon>
        <taxon>Panicoideae</taxon>
        <taxon>Panicodae</taxon>
        <taxon>Paniceae</taxon>
        <taxon>Anthephorinae</taxon>
        <taxon>Digitaria</taxon>
    </lineage>
</organism>
<evidence type="ECO:0000313" key="2">
    <source>
        <dbReference type="Proteomes" id="UP000636709"/>
    </source>
</evidence>
<accession>A0A835AR04</accession>
<gene>
    <name evidence="1" type="ORF">HU200_050916</name>
</gene>
<reference evidence="1" key="1">
    <citation type="submission" date="2020-07" db="EMBL/GenBank/DDBJ databases">
        <title>Genome sequence and genetic diversity analysis of an under-domesticated orphan crop, white fonio (Digitaria exilis).</title>
        <authorList>
            <person name="Bennetzen J.L."/>
            <person name="Chen S."/>
            <person name="Ma X."/>
            <person name="Wang X."/>
            <person name="Yssel A.E.J."/>
            <person name="Chaluvadi S.R."/>
            <person name="Johnson M."/>
            <person name="Gangashetty P."/>
            <person name="Hamidou F."/>
            <person name="Sanogo M.D."/>
            <person name="Zwaenepoel A."/>
            <person name="Wallace J."/>
            <person name="Van De Peer Y."/>
            <person name="Van Deynze A."/>
        </authorList>
    </citation>
    <scope>NUCLEOTIDE SEQUENCE</scope>
    <source>
        <tissue evidence="1">Leaves</tissue>
    </source>
</reference>
<proteinExistence type="predicted"/>
<name>A0A835AR04_9POAL</name>
<dbReference type="EMBL" id="JACEFO010002266">
    <property type="protein sequence ID" value="KAF8670117.1"/>
    <property type="molecule type" value="Genomic_DNA"/>
</dbReference>
<protein>
    <submittedName>
        <fullName evidence="1">Uncharacterized protein</fullName>
    </submittedName>
</protein>
<comment type="caution">
    <text evidence="1">The sequence shown here is derived from an EMBL/GenBank/DDBJ whole genome shotgun (WGS) entry which is preliminary data.</text>
</comment>
<evidence type="ECO:0000313" key="1">
    <source>
        <dbReference type="EMBL" id="KAF8670117.1"/>
    </source>
</evidence>